<evidence type="ECO:0000256" key="1">
    <source>
        <dbReference type="SAM" id="MobiDB-lite"/>
    </source>
</evidence>
<feature type="region of interest" description="Disordered" evidence="1">
    <location>
        <begin position="23"/>
        <end position="55"/>
    </location>
</feature>
<sequence>MAHSFLRWLSKLPLWGTVNDQGKSDTAASQPLAEAVSTESPTVATGAESDLIDTPPPSYEDVCPGFVEARIGATAEGRLVLQDDRRGKIVDGVMEQVEYELQRLEQVADVDCVSSNIRRLCYFAACRVSEDYQGHSDAMIEERRQTNHTEVYKLLNLVTKSIPPSVFLAVAINMTAIAFEEIAEQFMAEKKYSNHWQVRGEFHYTRFSIYRAAVRVCENLAEDKKFPPSTVAALTNAANCYHSATVHCIVASDSCLK</sequence>
<accession>A0AAW0QAN2</accession>
<dbReference type="EMBL" id="JAQQWP010000009">
    <property type="protein sequence ID" value="KAK8100240.1"/>
    <property type="molecule type" value="Genomic_DNA"/>
</dbReference>
<proteinExistence type="predicted"/>
<evidence type="ECO:0000313" key="3">
    <source>
        <dbReference type="Proteomes" id="UP001392437"/>
    </source>
</evidence>
<protein>
    <submittedName>
        <fullName evidence="2">Uncharacterized protein</fullName>
    </submittedName>
</protein>
<name>A0AAW0QAN2_9PEZI</name>
<gene>
    <name evidence="2" type="ORF">PG999_010614</name>
</gene>
<evidence type="ECO:0000313" key="2">
    <source>
        <dbReference type="EMBL" id="KAK8100240.1"/>
    </source>
</evidence>
<dbReference type="AlphaFoldDB" id="A0AAW0QAN2"/>
<organism evidence="2 3">
    <name type="scientific">Apiospora kogelbergensis</name>
    <dbReference type="NCBI Taxonomy" id="1337665"/>
    <lineage>
        <taxon>Eukaryota</taxon>
        <taxon>Fungi</taxon>
        <taxon>Dikarya</taxon>
        <taxon>Ascomycota</taxon>
        <taxon>Pezizomycotina</taxon>
        <taxon>Sordariomycetes</taxon>
        <taxon>Xylariomycetidae</taxon>
        <taxon>Amphisphaeriales</taxon>
        <taxon>Apiosporaceae</taxon>
        <taxon>Apiospora</taxon>
    </lineage>
</organism>
<reference evidence="2 3" key="1">
    <citation type="submission" date="2023-01" db="EMBL/GenBank/DDBJ databases">
        <title>Analysis of 21 Apiospora genomes using comparative genomics revels a genus with tremendous synthesis potential of carbohydrate active enzymes and secondary metabolites.</title>
        <authorList>
            <person name="Sorensen T."/>
        </authorList>
    </citation>
    <scope>NUCLEOTIDE SEQUENCE [LARGE SCALE GENOMIC DNA]</scope>
    <source>
        <strain evidence="2 3">CBS 117206</strain>
    </source>
</reference>
<comment type="caution">
    <text evidence="2">The sequence shown here is derived from an EMBL/GenBank/DDBJ whole genome shotgun (WGS) entry which is preliminary data.</text>
</comment>
<dbReference type="Proteomes" id="UP001392437">
    <property type="component" value="Unassembled WGS sequence"/>
</dbReference>
<keyword evidence="3" id="KW-1185">Reference proteome</keyword>